<evidence type="ECO:0000256" key="4">
    <source>
        <dbReference type="ARBA" id="ARBA00005881"/>
    </source>
</evidence>
<dbReference type="CDD" id="cd00200">
    <property type="entry name" value="WD40"/>
    <property type="match status" value="1"/>
</dbReference>
<keyword evidence="7 11" id="KW-0853">WD repeat</keyword>
<dbReference type="Gene3D" id="2.130.10.10">
    <property type="entry name" value="YVTN repeat-like/Quinoprotein amine dehydrogenase"/>
    <property type="match status" value="4"/>
</dbReference>
<dbReference type="FunCoup" id="A0A6P7FY34">
    <property type="interactions" value="1288"/>
</dbReference>
<dbReference type="AlphaFoldDB" id="A0A6P7FY34"/>
<evidence type="ECO:0000256" key="9">
    <source>
        <dbReference type="ARBA" id="ARBA00022737"/>
    </source>
</evidence>
<dbReference type="PROSITE" id="PS50082">
    <property type="entry name" value="WD_REPEATS_2"/>
    <property type="match status" value="4"/>
</dbReference>
<dbReference type="SMART" id="SM00320">
    <property type="entry name" value="WD40"/>
    <property type="match status" value="12"/>
</dbReference>
<evidence type="ECO:0000256" key="5">
    <source>
        <dbReference type="ARBA" id="ARBA00020267"/>
    </source>
</evidence>
<evidence type="ECO:0000256" key="7">
    <source>
        <dbReference type="ARBA" id="ARBA00022574"/>
    </source>
</evidence>
<dbReference type="PANTHER" id="PTHR44111:SF1">
    <property type="entry name" value="ELONGATOR COMPLEX PROTEIN 2"/>
    <property type="match status" value="1"/>
</dbReference>
<dbReference type="OrthoDB" id="27911at2759"/>
<keyword evidence="10" id="KW-0539">Nucleus</keyword>
<evidence type="ECO:0000256" key="6">
    <source>
        <dbReference type="ARBA" id="ARBA00022490"/>
    </source>
</evidence>
<reference evidence="12" key="1">
    <citation type="submission" date="2025-08" db="UniProtKB">
        <authorList>
            <consortium name="RefSeq"/>
        </authorList>
    </citation>
    <scope>IDENTIFICATION</scope>
    <source>
        <tissue evidence="12">Whole insect</tissue>
    </source>
</reference>
<dbReference type="InterPro" id="IPR037289">
    <property type="entry name" value="Elp2"/>
</dbReference>
<evidence type="ECO:0000256" key="11">
    <source>
        <dbReference type="PROSITE-ProRule" id="PRU00221"/>
    </source>
</evidence>
<dbReference type="RefSeq" id="XP_028141391.1">
    <property type="nucleotide sequence ID" value="XM_028285590.1"/>
</dbReference>
<feature type="repeat" description="WD" evidence="11">
    <location>
        <begin position="200"/>
        <end position="237"/>
    </location>
</feature>
<evidence type="ECO:0000313" key="12">
    <source>
        <dbReference type="RefSeq" id="XP_028141391.1"/>
    </source>
</evidence>
<name>A0A6P7FY34_DIAVI</name>
<dbReference type="SUPFAM" id="SSF50978">
    <property type="entry name" value="WD40 repeat-like"/>
    <property type="match status" value="3"/>
</dbReference>
<dbReference type="GO" id="GO:0005737">
    <property type="term" value="C:cytoplasm"/>
    <property type="evidence" value="ECO:0007669"/>
    <property type="project" value="UniProtKB-SubCell"/>
</dbReference>
<comment type="pathway">
    <text evidence="3">tRNA modification; 5-methoxycarbonylmethyl-2-thiouridine-tRNA biosynthesis.</text>
</comment>
<evidence type="ECO:0000256" key="10">
    <source>
        <dbReference type="ARBA" id="ARBA00023242"/>
    </source>
</evidence>
<keyword evidence="6" id="KW-0963">Cytoplasm</keyword>
<dbReference type="InterPro" id="IPR001680">
    <property type="entry name" value="WD40_rpt"/>
</dbReference>
<dbReference type="InterPro" id="IPR015943">
    <property type="entry name" value="WD40/YVTN_repeat-like_dom_sf"/>
</dbReference>
<evidence type="ECO:0000256" key="8">
    <source>
        <dbReference type="ARBA" id="ARBA00022694"/>
    </source>
</evidence>
<comment type="similarity">
    <text evidence="4">Belongs to the WD repeat ELP2 family.</text>
</comment>
<keyword evidence="9" id="KW-0677">Repeat</keyword>
<dbReference type="UniPathway" id="UPA00988"/>
<keyword evidence="8" id="KW-0819">tRNA processing</keyword>
<feature type="repeat" description="WD" evidence="11">
    <location>
        <begin position="265"/>
        <end position="306"/>
    </location>
</feature>
<feature type="repeat" description="WD" evidence="11">
    <location>
        <begin position="635"/>
        <end position="676"/>
    </location>
</feature>
<protein>
    <recommendedName>
        <fullName evidence="5">Elongator complex protein 2</fullName>
    </recommendedName>
</protein>
<dbReference type="InterPro" id="IPR036322">
    <property type="entry name" value="WD40_repeat_dom_sf"/>
</dbReference>
<evidence type="ECO:0000256" key="1">
    <source>
        <dbReference type="ARBA" id="ARBA00004123"/>
    </source>
</evidence>
<organism evidence="12">
    <name type="scientific">Diabrotica virgifera virgifera</name>
    <name type="common">western corn rootworm</name>
    <dbReference type="NCBI Taxonomy" id="50390"/>
    <lineage>
        <taxon>Eukaryota</taxon>
        <taxon>Metazoa</taxon>
        <taxon>Ecdysozoa</taxon>
        <taxon>Arthropoda</taxon>
        <taxon>Hexapoda</taxon>
        <taxon>Insecta</taxon>
        <taxon>Pterygota</taxon>
        <taxon>Neoptera</taxon>
        <taxon>Endopterygota</taxon>
        <taxon>Coleoptera</taxon>
        <taxon>Polyphaga</taxon>
        <taxon>Cucujiformia</taxon>
        <taxon>Chrysomeloidea</taxon>
        <taxon>Chrysomelidae</taxon>
        <taxon>Galerucinae</taxon>
        <taxon>Diabroticina</taxon>
        <taxon>Diabroticites</taxon>
        <taxon>Diabrotica</taxon>
    </lineage>
</organism>
<dbReference type="Pfam" id="PF00400">
    <property type="entry name" value="WD40"/>
    <property type="match status" value="8"/>
</dbReference>
<dbReference type="PANTHER" id="PTHR44111">
    <property type="entry name" value="ELONGATOR COMPLEX PROTEIN 2"/>
    <property type="match status" value="1"/>
</dbReference>
<proteinExistence type="inferred from homology"/>
<dbReference type="InParanoid" id="A0A6P7FY34"/>
<dbReference type="FunFam" id="2.130.10.10:FF:000400">
    <property type="entry name" value="Elongator acetyltransferase complex subunit 2"/>
    <property type="match status" value="1"/>
</dbReference>
<dbReference type="PROSITE" id="PS50294">
    <property type="entry name" value="WD_REPEATS_REGION"/>
    <property type="match status" value="3"/>
</dbReference>
<sequence>MKSEVIYTSSNSNQVPTVVDWAKNDLICYGSCNSVMVYDPNYGSGGKVTHVLIKHTKRVNSVKWLRGKNNTKENEIISGSTDGTICIWTSIGDIYQPEVLKGHSSNVNIVDGLYRDDSSAVVVSVSMDQTAKIWLRQNYQGDFVLNQTLNFGFHIGLSLRLTYLPNSDELLLACALDDSKIHIFSQSQSDNLHFEEATKLAGHEDWVRGLDFTRDGDDLMLASSSQDAFIRLWRLSTKNLGIEVLENARLRTKSVTFNVYLESVISGHEGWIYSVQWSPDGKQLLSASIDKSMIIWEYDETSELWLEKIRVGEIGGNTLGFYGGLFGPDGDTVLGHSYHGAFHIWKHSEKLSQWIPCATVGGHFNEVTDCAWEPHGQFLFTTSADQTTRIHAPWKRDKEEVTWHEIARPQVHGYDMNSIAIISRYLFASAAEEKVTRIFEAPINFIENLRRICPITDDKEGDEIIKSSDKKEGPKGASVPSLGLSNKAVYTNDNFEQTLPVDKKNPYPEESQFTATELTEPPTEETLLQNTLWPEVQKLYGHGYEVYSLAASPDGKYLVSACKSTKYEHSNVILWDTTSWKWIQKLFSHTLTIVQLQFSPDSQHILSVSRDRRWSLFTKNKDNEFQLAGTTDKSTAVHSRIIWTCSWTHDSKYFATGSREGKIAVWSINKSEEITNCLGKCSLASEPYVIKNESVTALAFAPDVVSGMYLLAVGLDNGNMELLRWCPNSWDRITSFSERSVHNLTVKRLAFRPLFGEAGKSEDKNVLQLASCSSDCSVNIFNIFVNK</sequence>
<evidence type="ECO:0000256" key="3">
    <source>
        <dbReference type="ARBA" id="ARBA00005043"/>
    </source>
</evidence>
<comment type="subcellular location">
    <subcellularLocation>
        <location evidence="2">Cytoplasm</location>
    </subcellularLocation>
    <subcellularLocation>
        <location evidence="1">Nucleus</location>
    </subcellularLocation>
</comment>
<gene>
    <name evidence="12" type="primary">LOC114335362</name>
</gene>
<feature type="repeat" description="WD" evidence="11">
    <location>
        <begin position="360"/>
        <end position="390"/>
    </location>
</feature>
<evidence type="ECO:0000256" key="2">
    <source>
        <dbReference type="ARBA" id="ARBA00004496"/>
    </source>
</evidence>
<dbReference type="GO" id="GO:0033588">
    <property type="term" value="C:elongator holoenzyme complex"/>
    <property type="evidence" value="ECO:0007669"/>
    <property type="project" value="InterPro"/>
</dbReference>
<dbReference type="KEGG" id="dvv:114335362"/>
<dbReference type="GO" id="GO:0002098">
    <property type="term" value="P:tRNA wobble uridine modification"/>
    <property type="evidence" value="ECO:0007669"/>
    <property type="project" value="InterPro"/>
</dbReference>
<accession>A0A6P7FY34</accession>
<dbReference type="GO" id="GO:0005634">
    <property type="term" value="C:nucleus"/>
    <property type="evidence" value="ECO:0007669"/>
    <property type="project" value="UniProtKB-SubCell"/>
</dbReference>